<evidence type="ECO:0000256" key="8">
    <source>
        <dbReference type="ARBA" id="ARBA00023136"/>
    </source>
</evidence>
<feature type="transmembrane region" description="Helical" evidence="10">
    <location>
        <begin position="48"/>
        <end position="65"/>
    </location>
</feature>
<keyword evidence="9" id="KW-0539">Nucleus</keyword>
<sequence>METEAGVWALLERSPIDWSEPWIVGLLGFHLLCFILTCISFKFYKCQIAHFLFMVGLVSCAEYINEVAALNWKLYSRQQYFDSSGMFISLAFSAPLLCNTIIIVVHWVYKTLSVMTELKTLQNKKKAARDRKKEN</sequence>
<evidence type="ECO:0000256" key="7">
    <source>
        <dbReference type="ARBA" id="ARBA00023125"/>
    </source>
</evidence>
<keyword evidence="8 10" id="KW-0472">Membrane</keyword>
<organism evidence="11 12">
    <name type="scientific">Ranitomeya imitator</name>
    <name type="common">mimic poison frog</name>
    <dbReference type="NCBI Taxonomy" id="111125"/>
    <lineage>
        <taxon>Eukaryota</taxon>
        <taxon>Metazoa</taxon>
        <taxon>Chordata</taxon>
        <taxon>Craniata</taxon>
        <taxon>Vertebrata</taxon>
        <taxon>Euteleostomi</taxon>
        <taxon>Amphibia</taxon>
        <taxon>Batrachia</taxon>
        <taxon>Anura</taxon>
        <taxon>Neobatrachia</taxon>
        <taxon>Hyloidea</taxon>
        <taxon>Dendrobatidae</taxon>
        <taxon>Dendrobatinae</taxon>
        <taxon>Ranitomeya</taxon>
    </lineage>
</organism>
<evidence type="ECO:0000256" key="10">
    <source>
        <dbReference type="SAM" id="Phobius"/>
    </source>
</evidence>
<evidence type="ECO:0000313" key="12">
    <source>
        <dbReference type="Proteomes" id="UP001176940"/>
    </source>
</evidence>
<evidence type="ECO:0000256" key="1">
    <source>
        <dbReference type="ARBA" id="ARBA00004232"/>
    </source>
</evidence>
<evidence type="ECO:0000313" key="11">
    <source>
        <dbReference type="EMBL" id="CAJ0963131.1"/>
    </source>
</evidence>
<gene>
    <name evidence="11" type="ORF">RIMI_LOCUS18556672</name>
</gene>
<keyword evidence="5 10" id="KW-1133">Transmembrane helix</keyword>
<evidence type="ECO:0000256" key="3">
    <source>
        <dbReference type="ARBA" id="ARBA00014253"/>
    </source>
</evidence>
<keyword evidence="7" id="KW-0238">DNA-binding</keyword>
<dbReference type="EMBL" id="CAUEEQ010056912">
    <property type="protein sequence ID" value="CAJ0963131.1"/>
    <property type="molecule type" value="Genomic_DNA"/>
</dbReference>
<keyword evidence="6" id="KW-0175">Coiled coil</keyword>
<proteinExistence type="inferred from homology"/>
<reference evidence="11" key="1">
    <citation type="submission" date="2023-07" db="EMBL/GenBank/DDBJ databases">
        <authorList>
            <person name="Stuckert A."/>
        </authorList>
    </citation>
    <scope>NUCLEOTIDE SEQUENCE</scope>
</reference>
<dbReference type="PANTHER" id="PTHR22593">
    <property type="entry name" value="TRANSMEMBRANE PROTEIN 18"/>
    <property type="match status" value="1"/>
</dbReference>
<accession>A0ABN9MAF6</accession>
<evidence type="ECO:0000256" key="2">
    <source>
        <dbReference type="ARBA" id="ARBA00009971"/>
    </source>
</evidence>
<feature type="transmembrane region" description="Helical" evidence="10">
    <location>
        <begin position="85"/>
        <end position="109"/>
    </location>
</feature>
<evidence type="ECO:0000256" key="6">
    <source>
        <dbReference type="ARBA" id="ARBA00023054"/>
    </source>
</evidence>
<dbReference type="PANTHER" id="PTHR22593:SF2">
    <property type="entry name" value="TRANSMEMBRANE PROTEIN 18"/>
    <property type="match status" value="1"/>
</dbReference>
<dbReference type="Pfam" id="PF14770">
    <property type="entry name" value="TMEM18"/>
    <property type="match status" value="1"/>
</dbReference>
<keyword evidence="4 10" id="KW-0812">Transmembrane</keyword>
<evidence type="ECO:0000256" key="4">
    <source>
        <dbReference type="ARBA" id="ARBA00022692"/>
    </source>
</evidence>
<evidence type="ECO:0000256" key="9">
    <source>
        <dbReference type="ARBA" id="ARBA00023242"/>
    </source>
</evidence>
<name>A0ABN9MAF6_9NEOB</name>
<comment type="similarity">
    <text evidence="2">Belongs to the TMEM18 family.</text>
</comment>
<dbReference type="InterPro" id="IPR026721">
    <property type="entry name" value="TMEM18"/>
</dbReference>
<comment type="caution">
    <text evidence="11">The sequence shown here is derived from an EMBL/GenBank/DDBJ whole genome shotgun (WGS) entry which is preliminary data.</text>
</comment>
<comment type="subcellular location">
    <subcellularLocation>
        <location evidence="1">Nucleus membrane</location>
        <topology evidence="1">Multi-pass membrane protein</topology>
    </subcellularLocation>
</comment>
<dbReference type="Proteomes" id="UP001176940">
    <property type="component" value="Unassembled WGS sequence"/>
</dbReference>
<protein>
    <recommendedName>
        <fullName evidence="3">Transmembrane protein 18</fullName>
    </recommendedName>
</protein>
<evidence type="ECO:0000256" key="5">
    <source>
        <dbReference type="ARBA" id="ARBA00022989"/>
    </source>
</evidence>
<keyword evidence="12" id="KW-1185">Reference proteome</keyword>
<feature type="transmembrane region" description="Helical" evidence="10">
    <location>
        <begin position="22"/>
        <end position="41"/>
    </location>
</feature>